<organism evidence="9 10">
    <name type="scientific">Pseudocercospora musae</name>
    <dbReference type="NCBI Taxonomy" id="113226"/>
    <lineage>
        <taxon>Eukaryota</taxon>
        <taxon>Fungi</taxon>
        <taxon>Dikarya</taxon>
        <taxon>Ascomycota</taxon>
        <taxon>Pezizomycotina</taxon>
        <taxon>Dothideomycetes</taxon>
        <taxon>Dothideomycetidae</taxon>
        <taxon>Mycosphaerellales</taxon>
        <taxon>Mycosphaerellaceae</taxon>
        <taxon>Pseudocercospora</taxon>
    </lineage>
</organism>
<dbReference type="GO" id="GO:0061136">
    <property type="term" value="P:regulation of proteasomal protein catabolic process"/>
    <property type="evidence" value="ECO:0007669"/>
    <property type="project" value="TreeGrafter"/>
</dbReference>
<sequence>MSQGAEGPGKTAPKLKHDFSLFDPIHCSSTSNYLADFTPPHGEGRQLAPDLGSCKHEYTLKSMQSVLPPLDLRPDGGDEYRAAVVCKQCRIHADVHIAFPHATNPCPNSDYDVHHFQRTSGADVRLSDKIAYGWQCSAPECRAKLRITFRLPRLQPAEKDLLTNTEYLKQRYEALMKGDPNREGLRQATPVDALNRLRRYIRDSLAADRTRTSFPANNKRFQEAFGLCGMDCYGLLQKLGFTYVVRVSREIAGRDDTDSDQGAKGDEMAQWCLPNPTTIGNRLQADGSSFRELLEDCEAELLALIYKLAADNPSLVNPAAAEGWPLADRDVERVLAAQGYTRCASLRRAQVSNEEFPYYASLGALPDFGDKLVEFCFDRQCSCDPQRRSYYLECLQVIADSRTNSESLQLKVATMASQDLVSRRDLSAAYRYLDIEQGDHVDDERIVNLFHSRQSDLGKHAQEEARQALYKIGLSRGSQRLINASKQTLETYDDALTWLGNGVTKDTPDESLLAVVATKTTDNAGNMEMAQQAVSVIARERKSDALNGWLLKDGENTMGVEEALRIIGVEDEWDNIDKTVLPMMFDGARIDRPGEQTEKAIKTLEQALAGNIPTSKHSPETWPVGLTSHGNTCYLNSLLQYYFSIKPLRDIVLNYEEYKLDTAVRARKEERVGQRVISETEISGGQRFAEDLKELFERMIKDPAEHVKPSEDLVCRTFLEPAEYALLNGKEVTAAPSVNGSADTSAIDDIAELSALANSTEQRSTADSNQQAAVDDSDTDFKMDEGVATLTPPASPTEQPSDLPPLPPRPAPRRFSTAREVALEKAQEKARHQQDVTEAHDLIMFRLRAGMTPHGRDSRGEQIDSLAQLFKITLASTSVKDGEASEPNPEFDSSITTSVPNATTDIYNLLDGVFDLQPSGSAGVEVYKSLTTIPPLFQVNIPRINWDKSSGTTSKSEACVKVPDELYLDRYCDSVNEKVLPRRKACWGWRRQLHALRKEQQSLTKTSLDLDGPTAVSESAKYLSAVNESNADLEALGLGAISVDAHLPDALSEDALEQRQKVAALDKQIGELESRLRGNFDEMKNIKYRLAAVFIHRGNTGHGHYWLYIHDFENDIWRSYNDERVEEFTKLNEIYEANDWNHGTPTYAVYVIDKHKADIISPVCRVPEKAPSTQSNGWQTDEVMGDGADDGPPPLESVDPEQPAQIGVDPTMRGESNGEWDRQRHVAGNGTW</sequence>
<evidence type="ECO:0000256" key="3">
    <source>
        <dbReference type="ARBA" id="ARBA00022670"/>
    </source>
</evidence>
<gene>
    <name evidence="9" type="ORF">AC579_8847</name>
</gene>
<proteinExistence type="predicted"/>
<dbReference type="SUPFAM" id="SSF54001">
    <property type="entry name" value="Cysteine proteinases"/>
    <property type="match status" value="1"/>
</dbReference>
<feature type="region of interest" description="Disordered" evidence="7">
    <location>
        <begin position="758"/>
        <end position="837"/>
    </location>
</feature>
<evidence type="ECO:0000256" key="4">
    <source>
        <dbReference type="ARBA" id="ARBA00022786"/>
    </source>
</evidence>
<dbReference type="InterPro" id="IPR028889">
    <property type="entry name" value="USP"/>
</dbReference>
<feature type="region of interest" description="Disordered" evidence="7">
    <location>
        <begin position="1167"/>
        <end position="1232"/>
    </location>
</feature>
<evidence type="ECO:0000313" key="10">
    <source>
        <dbReference type="Proteomes" id="UP000073492"/>
    </source>
</evidence>
<dbReference type="PANTHER" id="PTHR43982:SF6">
    <property type="entry name" value="UBIQUITIN CARBOXYL-TERMINAL HYDROLASE 2-RELATED"/>
    <property type="match status" value="1"/>
</dbReference>
<evidence type="ECO:0000256" key="6">
    <source>
        <dbReference type="ARBA" id="ARBA00022807"/>
    </source>
</evidence>
<comment type="catalytic activity">
    <reaction evidence="1">
        <text>Thiol-dependent hydrolysis of ester, thioester, amide, peptide and isopeptide bonds formed by the C-terminal Gly of ubiquitin (a 76-residue protein attached to proteins as an intracellular targeting signal).</text>
        <dbReference type="EC" id="3.4.19.12"/>
    </reaction>
</comment>
<evidence type="ECO:0000256" key="5">
    <source>
        <dbReference type="ARBA" id="ARBA00022801"/>
    </source>
</evidence>
<dbReference type="GO" id="GO:0070628">
    <property type="term" value="F:proteasome binding"/>
    <property type="evidence" value="ECO:0007669"/>
    <property type="project" value="TreeGrafter"/>
</dbReference>
<keyword evidence="6" id="KW-0788">Thiol protease</keyword>
<dbReference type="GO" id="GO:0016579">
    <property type="term" value="P:protein deubiquitination"/>
    <property type="evidence" value="ECO:0007669"/>
    <property type="project" value="InterPro"/>
</dbReference>
<dbReference type="Gene3D" id="3.90.70.10">
    <property type="entry name" value="Cysteine proteinases"/>
    <property type="match status" value="1"/>
</dbReference>
<evidence type="ECO:0000256" key="1">
    <source>
        <dbReference type="ARBA" id="ARBA00000707"/>
    </source>
</evidence>
<dbReference type="PANTHER" id="PTHR43982">
    <property type="entry name" value="UBIQUITIN CARBOXYL-TERMINAL HYDROLASE"/>
    <property type="match status" value="1"/>
</dbReference>
<keyword evidence="5" id="KW-0378">Hydrolase</keyword>
<dbReference type="InterPro" id="IPR025305">
    <property type="entry name" value="UCH_repeat_domain"/>
</dbReference>
<dbReference type="AlphaFoldDB" id="A0A139IGV3"/>
<dbReference type="PROSITE" id="PS50235">
    <property type="entry name" value="USP_3"/>
    <property type="match status" value="1"/>
</dbReference>
<dbReference type="PROSITE" id="PS00973">
    <property type="entry name" value="USP_2"/>
    <property type="match status" value="1"/>
</dbReference>
<dbReference type="EC" id="3.4.19.12" evidence="2"/>
<dbReference type="InterPro" id="IPR044635">
    <property type="entry name" value="UBP14-like"/>
</dbReference>
<feature type="domain" description="USP" evidence="8">
    <location>
        <begin position="624"/>
        <end position="1153"/>
    </location>
</feature>
<dbReference type="GO" id="GO:0043161">
    <property type="term" value="P:proteasome-mediated ubiquitin-dependent protein catabolic process"/>
    <property type="evidence" value="ECO:0007669"/>
    <property type="project" value="InterPro"/>
</dbReference>
<dbReference type="OrthoDB" id="2420415at2759"/>
<dbReference type="EMBL" id="LFZO01000097">
    <property type="protein sequence ID" value="KXT13991.1"/>
    <property type="molecule type" value="Genomic_DNA"/>
</dbReference>
<keyword evidence="4" id="KW-0833">Ubl conjugation pathway</keyword>
<evidence type="ECO:0000313" key="9">
    <source>
        <dbReference type="EMBL" id="KXT13991.1"/>
    </source>
</evidence>
<dbReference type="InterPro" id="IPR018200">
    <property type="entry name" value="USP_CS"/>
</dbReference>
<keyword evidence="10" id="KW-1185">Reference proteome</keyword>
<comment type="caution">
    <text evidence="9">The sequence shown here is derived from an EMBL/GenBank/DDBJ whole genome shotgun (WGS) entry which is preliminary data.</text>
</comment>
<feature type="compositionally biased region" description="Basic and acidic residues" evidence="7">
    <location>
        <begin position="821"/>
        <end position="837"/>
    </location>
</feature>
<reference evidence="9 10" key="1">
    <citation type="submission" date="2015-07" db="EMBL/GenBank/DDBJ databases">
        <title>Comparative genomics of the Sigatoka disease complex on banana suggests a link between parallel evolutionary changes in Pseudocercospora fijiensis and Pseudocercospora eumusae and increased virulence on the banana host.</title>
        <authorList>
            <person name="Chang T.-C."/>
            <person name="Salvucci A."/>
            <person name="Crous P.W."/>
            <person name="Stergiopoulos I."/>
        </authorList>
    </citation>
    <scope>NUCLEOTIDE SEQUENCE [LARGE SCALE GENOMIC DNA]</scope>
    <source>
        <strain evidence="9 10">CBS 116634</strain>
    </source>
</reference>
<evidence type="ECO:0000256" key="2">
    <source>
        <dbReference type="ARBA" id="ARBA00012759"/>
    </source>
</evidence>
<evidence type="ECO:0000256" key="7">
    <source>
        <dbReference type="SAM" id="MobiDB-lite"/>
    </source>
</evidence>
<name>A0A139IGV3_9PEZI</name>
<accession>A0A139IGV3</accession>
<dbReference type="GO" id="GO:0004843">
    <property type="term" value="F:cysteine-type deubiquitinase activity"/>
    <property type="evidence" value="ECO:0007669"/>
    <property type="project" value="UniProtKB-EC"/>
</dbReference>
<protein>
    <recommendedName>
        <fullName evidence="2">ubiquitinyl hydrolase 1</fullName>
        <ecNumber evidence="2">3.4.19.12</ecNumber>
    </recommendedName>
</protein>
<evidence type="ECO:0000259" key="8">
    <source>
        <dbReference type="PROSITE" id="PS50235"/>
    </source>
</evidence>
<keyword evidence="3" id="KW-0645">Protease</keyword>
<dbReference type="InterPro" id="IPR038765">
    <property type="entry name" value="Papain-like_cys_pep_sf"/>
</dbReference>
<dbReference type="STRING" id="113226.A0A139IGV3"/>
<dbReference type="PROSITE" id="PS00972">
    <property type="entry name" value="USP_1"/>
    <property type="match status" value="1"/>
</dbReference>
<dbReference type="Pfam" id="PF00443">
    <property type="entry name" value="UCH"/>
    <property type="match status" value="1"/>
</dbReference>
<dbReference type="InterPro" id="IPR001394">
    <property type="entry name" value="Peptidase_C19_UCH"/>
</dbReference>
<dbReference type="Proteomes" id="UP000073492">
    <property type="component" value="Unassembled WGS sequence"/>
</dbReference>
<dbReference type="Pfam" id="PF13446">
    <property type="entry name" value="RPT"/>
    <property type="match status" value="2"/>
</dbReference>
<feature type="compositionally biased region" description="Polar residues" evidence="7">
    <location>
        <begin position="758"/>
        <end position="772"/>
    </location>
</feature>